<evidence type="ECO:0000313" key="2">
    <source>
        <dbReference type="EMBL" id="GFO38983.1"/>
    </source>
</evidence>
<organism evidence="2 3">
    <name type="scientific">Plakobranchus ocellatus</name>
    <dbReference type="NCBI Taxonomy" id="259542"/>
    <lineage>
        <taxon>Eukaryota</taxon>
        <taxon>Metazoa</taxon>
        <taxon>Spiralia</taxon>
        <taxon>Lophotrochozoa</taxon>
        <taxon>Mollusca</taxon>
        <taxon>Gastropoda</taxon>
        <taxon>Heterobranchia</taxon>
        <taxon>Euthyneura</taxon>
        <taxon>Panpulmonata</taxon>
        <taxon>Sacoglossa</taxon>
        <taxon>Placobranchoidea</taxon>
        <taxon>Plakobranchidae</taxon>
        <taxon>Plakobranchus</taxon>
    </lineage>
</organism>
<evidence type="ECO:0000313" key="3">
    <source>
        <dbReference type="Proteomes" id="UP000735302"/>
    </source>
</evidence>
<dbReference type="Proteomes" id="UP000735302">
    <property type="component" value="Unassembled WGS sequence"/>
</dbReference>
<comment type="caution">
    <text evidence="2">The sequence shown here is derived from an EMBL/GenBank/DDBJ whole genome shotgun (WGS) entry which is preliminary data.</text>
</comment>
<reference evidence="2 3" key="1">
    <citation type="journal article" date="2021" name="Elife">
        <title>Chloroplast acquisition without the gene transfer in kleptoplastic sea slugs, Plakobranchus ocellatus.</title>
        <authorList>
            <person name="Maeda T."/>
            <person name="Takahashi S."/>
            <person name="Yoshida T."/>
            <person name="Shimamura S."/>
            <person name="Takaki Y."/>
            <person name="Nagai Y."/>
            <person name="Toyoda A."/>
            <person name="Suzuki Y."/>
            <person name="Arimoto A."/>
            <person name="Ishii H."/>
            <person name="Satoh N."/>
            <person name="Nishiyama T."/>
            <person name="Hasebe M."/>
            <person name="Maruyama T."/>
            <person name="Minagawa J."/>
            <person name="Obokata J."/>
            <person name="Shigenobu S."/>
        </authorList>
    </citation>
    <scope>NUCLEOTIDE SEQUENCE [LARGE SCALE GENOMIC DNA]</scope>
</reference>
<proteinExistence type="predicted"/>
<gene>
    <name evidence="2" type="ORF">PoB_006548800</name>
</gene>
<protein>
    <submittedName>
        <fullName evidence="2">Uncharacterized protein</fullName>
    </submittedName>
</protein>
<evidence type="ECO:0000256" key="1">
    <source>
        <dbReference type="SAM" id="MobiDB-lite"/>
    </source>
</evidence>
<accession>A0AAV4D460</accession>
<name>A0AAV4D460_9GAST</name>
<sequence length="87" mass="10239">MLWTGFIQKSKLNRTCKDDPTDKWSRKEEKTELERPGGRWRGSNPRQKGHYRFHGGFALYWALTPLDDNDDDVGTVAKMRRYGMFVS</sequence>
<dbReference type="AlphaFoldDB" id="A0AAV4D460"/>
<dbReference type="EMBL" id="BLXT01007365">
    <property type="protein sequence ID" value="GFO38983.1"/>
    <property type="molecule type" value="Genomic_DNA"/>
</dbReference>
<keyword evidence="3" id="KW-1185">Reference proteome</keyword>
<feature type="compositionally biased region" description="Basic and acidic residues" evidence="1">
    <location>
        <begin position="17"/>
        <end position="37"/>
    </location>
</feature>
<feature type="region of interest" description="Disordered" evidence="1">
    <location>
        <begin position="17"/>
        <end position="47"/>
    </location>
</feature>